<dbReference type="Proteomes" id="UP001231316">
    <property type="component" value="Chromosome"/>
</dbReference>
<dbReference type="Proteomes" id="UP000195378">
    <property type="component" value="Chromosome"/>
</dbReference>
<dbReference type="Proteomes" id="UP000218139">
    <property type="component" value="Unassembled WGS sequence"/>
</dbReference>
<reference evidence="6" key="4">
    <citation type="submission" date="2023-04" db="EMBL/GenBank/DDBJ databases">
        <title>Four porcine-derived lactic acid bacteria strains analyses and their evaluation as potential probiotics based on genomics.</title>
        <authorList>
            <person name="Niu D."/>
        </authorList>
    </citation>
    <scope>NUCLEOTIDE SEQUENCE</scope>
    <source>
        <strain evidence="6">ZSA5</strain>
    </source>
</reference>
<feature type="domain" description="Transcription regulator TrmB N-terminal" evidence="1">
    <location>
        <begin position="8"/>
        <end position="74"/>
    </location>
</feature>
<dbReference type="SUPFAM" id="SSF46785">
    <property type="entry name" value="Winged helix' DNA-binding domain"/>
    <property type="match status" value="1"/>
</dbReference>
<evidence type="ECO:0000259" key="2">
    <source>
        <dbReference type="Pfam" id="PF11495"/>
    </source>
</evidence>
<organism evidence="3 7">
    <name type="scientific">Ligilactobacillus salivarius</name>
    <dbReference type="NCBI Taxonomy" id="1624"/>
    <lineage>
        <taxon>Bacteria</taxon>
        <taxon>Bacillati</taxon>
        <taxon>Bacillota</taxon>
        <taxon>Bacilli</taxon>
        <taxon>Lactobacillales</taxon>
        <taxon>Lactobacillaceae</taxon>
        <taxon>Ligilactobacillus</taxon>
    </lineage>
</organism>
<evidence type="ECO:0000313" key="7">
    <source>
        <dbReference type="Proteomes" id="UP000029488"/>
    </source>
</evidence>
<dbReference type="EMBL" id="CP123971">
    <property type="protein sequence ID" value="WII28126.1"/>
    <property type="molecule type" value="Genomic_DNA"/>
</dbReference>
<proteinExistence type="predicted"/>
<dbReference type="Gene3D" id="1.10.10.10">
    <property type="entry name" value="Winged helix-like DNA-binding domain superfamily/Winged helix DNA-binding domain"/>
    <property type="match status" value="1"/>
</dbReference>
<protein>
    <submittedName>
        <fullName evidence="6">Helix-turn-helix domain-containing protein</fullName>
    </submittedName>
    <submittedName>
        <fullName evidence="3">Transcriptional regulator</fullName>
    </submittedName>
</protein>
<dbReference type="SUPFAM" id="SSF56024">
    <property type="entry name" value="Phospholipase D/nuclease"/>
    <property type="match status" value="1"/>
</dbReference>
<dbReference type="RefSeq" id="WP_034983774.1">
    <property type="nucleotide sequence ID" value="NZ_CP007646.1"/>
</dbReference>
<evidence type="ECO:0000259" key="1">
    <source>
        <dbReference type="Pfam" id="PF01978"/>
    </source>
</evidence>
<dbReference type="EMBL" id="CP007646">
    <property type="protein sequence ID" value="AIR10925.1"/>
    <property type="molecule type" value="Genomic_DNA"/>
</dbReference>
<dbReference type="InterPro" id="IPR036390">
    <property type="entry name" value="WH_DNA-bd_sf"/>
</dbReference>
<dbReference type="AlphaFoldDB" id="A0A089QDY2"/>
<name>A0A089QDY2_9LACO</name>
<reference evidence="3 7" key="1">
    <citation type="journal article" date="2014" name="BMC Genomics">
        <title>Unusual genome complexity in Lactobacillus salivarius JCM1046.</title>
        <authorList>
            <person name="Raftis E.J."/>
            <person name="Forde B.M."/>
            <person name="Claesson M.J."/>
            <person name="O'Toole P.W."/>
        </authorList>
    </citation>
    <scope>NUCLEOTIDE SEQUENCE [LARGE SCALE GENOMIC DNA]</scope>
    <source>
        <strain evidence="3 7">JCM1046</strain>
    </source>
</reference>
<sequence length="264" mass="31023">MLDISTIMRKYGFNESEIKVYLTLINHEQMTGYEVSKLSGVARSKVYNVLENLIQKNMVLVNQTENKMYRAIPTDEFLARLEHIFKNDLKNLKQGFKEIKEPKRDAGNLWKVNDYTSMIEKIKYVISNAKESIYIQIWTSDIDDELVNLIKLAEKRLTKVVIILFKDSEDNFDFKNVYYHGFEKDKLSDFGSRWINVVADNKQVVYGTINHHTTNVIWTENTAMISLASEYVKHDAYTLKIFRDLPEDLKKEYGVDFEGVREIY</sequence>
<dbReference type="EMBL" id="LXZO01000079">
    <property type="protein sequence ID" value="PAY47406.1"/>
    <property type="molecule type" value="Genomic_DNA"/>
</dbReference>
<accession>A0A089QDY2</accession>
<dbReference type="Pfam" id="PF01978">
    <property type="entry name" value="TrmB"/>
    <property type="match status" value="1"/>
</dbReference>
<dbReference type="Proteomes" id="UP000029488">
    <property type="component" value="Chromosome"/>
</dbReference>
<dbReference type="PANTHER" id="PTHR34293">
    <property type="entry name" value="HTH-TYPE TRANSCRIPTIONAL REGULATOR TRMBL2"/>
    <property type="match status" value="1"/>
</dbReference>
<dbReference type="Pfam" id="PF11495">
    <property type="entry name" value="Regulator_TrmB"/>
    <property type="match status" value="1"/>
</dbReference>
<evidence type="ECO:0000313" key="5">
    <source>
        <dbReference type="EMBL" id="PAY47406.1"/>
    </source>
</evidence>
<dbReference type="InterPro" id="IPR021586">
    <property type="entry name" value="Tscrpt_reg_TrmB_C"/>
</dbReference>
<dbReference type="CDD" id="cd09124">
    <property type="entry name" value="PLDc_like_TrmB_middle"/>
    <property type="match status" value="1"/>
</dbReference>
<evidence type="ECO:0000313" key="8">
    <source>
        <dbReference type="Proteomes" id="UP000195378"/>
    </source>
</evidence>
<dbReference type="InterPro" id="IPR051797">
    <property type="entry name" value="TrmB-like"/>
</dbReference>
<reference evidence="4 8" key="3">
    <citation type="submission" date="2017-04" db="EMBL/GenBank/DDBJ databases">
        <title>Complete genome sequence of Lactobacillus salivarius ZLS006, a probiotic strain isolated from healthy piglet.</title>
        <authorList>
            <person name="Zhang D."/>
        </authorList>
    </citation>
    <scope>NUCLEOTIDE SEQUENCE [LARGE SCALE GENOMIC DNA]</scope>
    <source>
        <strain evidence="4 8">ZLS006</strain>
    </source>
</reference>
<dbReference type="KEGG" id="lsj:LSJ_1262c"/>
<evidence type="ECO:0000313" key="3">
    <source>
        <dbReference type="EMBL" id="AIR10925.1"/>
    </source>
</evidence>
<feature type="domain" description="Transcription regulator TrmB C-terminal" evidence="2">
    <location>
        <begin position="109"/>
        <end position="228"/>
    </location>
</feature>
<dbReference type="EMBL" id="CP020858">
    <property type="protein sequence ID" value="ARU18973.1"/>
    <property type="molecule type" value="Genomic_DNA"/>
</dbReference>
<evidence type="ECO:0000313" key="6">
    <source>
        <dbReference type="EMBL" id="WII28126.1"/>
    </source>
</evidence>
<gene>
    <name evidence="5" type="ORF">A8C52_00015</name>
    <name evidence="4" type="ORF">B7R82_02740</name>
    <name evidence="3" type="ORF">LSJ_1262c</name>
    <name evidence="6" type="ORF">QFE45_07020</name>
</gene>
<dbReference type="InterPro" id="IPR002831">
    <property type="entry name" value="Tscrpt_reg_TrmB_N"/>
</dbReference>
<evidence type="ECO:0000313" key="9">
    <source>
        <dbReference type="Proteomes" id="UP000218139"/>
    </source>
</evidence>
<evidence type="ECO:0000313" key="4">
    <source>
        <dbReference type="EMBL" id="ARU18973.1"/>
    </source>
</evidence>
<dbReference type="PANTHER" id="PTHR34293:SF1">
    <property type="entry name" value="HTH-TYPE TRANSCRIPTIONAL REGULATOR TRMBL2"/>
    <property type="match status" value="1"/>
</dbReference>
<dbReference type="InterPro" id="IPR036388">
    <property type="entry name" value="WH-like_DNA-bd_sf"/>
</dbReference>
<reference evidence="5 9" key="2">
    <citation type="submission" date="2016-05" db="EMBL/GenBank/DDBJ databases">
        <authorList>
            <person name="Lee J.-Y."/>
            <person name="Kim E.B."/>
            <person name="Choi Y.-J."/>
        </authorList>
    </citation>
    <scope>NUCLEOTIDE SEQUENCE [LARGE SCALE GENOMIC DNA]</scope>
    <source>
        <strain evidence="5 9">KLA006</strain>
    </source>
</reference>